<dbReference type="SUPFAM" id="SSF49785">
    <property type="entry name" value="Galactose-binding domain-like"/>
    <property type="match status" value="1"/>
</dbReference>
<dbReference type="EMBL" id="BAUV01000003">
    <property type="protein sequence ID" value="GAE33755.1"/>
    <property type="molecule type" value="Genomic_DNA"/>
</dbReference>
<dbReference type="PANTHER" id="PTHR34983:SF2">
    <property type="entry name" value="ENDO-BETA-1,4-GALACTANASE"/>
    <property type="match status" value="1"/>
</dbReference>
<evidence type="ECO:0000256" key="3">
    <source>
        <dbReference type="ARBA" id="ARBA00023295"/>
    </source>
</evidence>
<dbReference type="InterPro" id="IPR017853">
    <property type="entry name" value="GH"/>
</dbReference>
<evidence type="ECO:0000313" key="8">
    <source>
        <dbReference type="Proteomes" id="UP000018896"/>
    </source>
</evidence>
<protein>
    <recommendedName>
        <fullName evidence="4">Arabinogalactan endo-beta-1,4-galactanase</fullName>
        <ecNumber evidence="4">3.2.1.89</ecNumber>
    </recommendedName>
</protein>
<evidence type="ECO:0000313" key="7">
    <source>
        <dbReference type="EMBL" id="GAE33755.1"/>
    </source>
</evidence>
<comment type="caution">
    <text evidence="7">The sequence shown here is derived from an EMBL/GenBank/DDBJ whole genome shotgun (WGS) entry which is preliminary data.</text>
</comment>
<evidence type="ECO:0000256" key="4">
    <source>
        <dbReference type="RuleBase" id="RU361192"/>
    </source>
</evidence>
<reference evidence="7 8" key="1">
    <citation type="journal article" date="2014" name="Genome Announc.">
        <title>Draft Genome Sequences of Three Alkaliphilic Bacillus Strains, Bacillus wakoensis JCM 9140T, Bacillus akibai JCM 9157T, and Bacillus hemicellulosilyticus JCM 9152T.</title>
        <authorList>
            <person name="Yuki M."/>
            <person name="Oshima K."/>
            <person name="Suda W."/>
            <person name="Oshida Y."/>
            <person name="Kitamura K."/>
            <person name="Iida T."/>
            <person name="Hattori M."/>
            <person name="Ohkuma M."/>
        </authorList>
    </citation>
    <scope>NUCLEOTIDE SEQUENCE [LARGE SCALE GENOMIC DNA]</scope>
    <source>
        <strain evidence="7 8">JCM 9157</strain>
    </source>
</reference>
<dbReference type="GO" id="GO:0045490">
    <property type="term" value="P:pectin catabolic process"/>
    <property type="evidence" value="ECO:0007669"/>
    <property type="project" value="TreeGrafter"/>
</dbReference>
<dbReference type="Proteomes" id="UP000018896">
    <property type="component" value="Unassembled WGS sequence"/>
</dbReference>
<organism evidence="7 8">
    <name type="scientific">Halalkalibacter akibai (strain ATCC 43226 / DSM 21942 / CIP 109018 / JCM 9157 / 1139)</name>
    <name type="common">Bacillus akibai</name>
    <dbReference type="NCBI Taxonomy" id="1236973"/>
    <lineage>
        <taxon>Bacteria</taxon>
        <taxon>Bacillati</taxon>
        <taxon>Bacillota</taxon>
        <taxon>Bacilli</taxon>
        <taxon>Bacillales</taxon>
        <taxon>Bacillaceae</taxon>
        <taxon>Halalkalibacter</taxon>
    </lineage>
</organism>
<evidence type="ECO:0000256" key="1">
    <source>
        <dbReference type="ARBA" id="ARBA00010687"/>
    </source>
</evidence>
<dbReference type="Pfam" id="PF07745">
    <property type="entry name" value="Glyco_hydro_53"/>
    <property type="match status" value="1"/>
</dbReference>
<dbReference type="Gene3D" id="2.60.120.260">
    <property type="entry name" value="Galactose-binding domain-like"/>
    <property type="match status" value="3"/>
</dbReference>
<dbReference type="AlphaFoldDB" id="W4QNR5"/>
<dbReference type="PROSITE" id="PS50022">
    <property type="entry name" value="FA58C_3"/>
    <property type="match status" value="1"/>
</dbReference>
<dbReference type="RefSeq" id="WP_060475449.1">
    <property type="nucleotide sequence ID" value="NZ_BAUV01000003.1"/>
</dbReference>
<feature type="compositionally biased region" description="Basic and acidic residues" evidence="5">
    <location>
        <begin position="849"/>
        <end position="882"/>
    </location>
</feature>
<keyword evidence="3 4" id="KW-0326">Glycosidase</keyword>
<sequence>MSKRLKSRISMLLAVILVFSMLPFSSFGSVFAQASLIANHSFEQDLDSWQTNGSEAISTPESSWLPENGGKKLLNYWANQAYKADTFQTVTGVENGSYLLKVWVANTGSFNDSHIYAKQVEGAEVKKTIPATSGNWTQMELPVEVVDEQVTVGIYTDANADAWLGADLVTLVKTGGESTPESEDFIYGVDVSTLSKVEDFGGTFYDQGVEKGALDILTSYGSNYARLKLWEDAVDVYSNGIAYNDLDDTIRKAKQIKDADMKFLLNFHYSGFWADPGRQDKPESWKGMTFEELTQAVYDHTKESIEALVAAGAAPDMVQIGNEIRPGMLFPDGRISSENGGYGNLAILLNSGIQAVRDTLGQDVDIMLHLDQGGKNGIFRTWFDGIIAAGVTDFQIIGASYYPYWHGTLAELQHNLNDVSQRYNRDVVVVETAYAFTLDDHDGHANIFNRTHEGISGYPATVEGQAKFLYDVMEVVRNVPNNRGLGIFYWEPAWLGVEGAGWTAGEGNAWENQAMFDFEGNALQSLNVFTKGYVPPEPTPRDEAGEDETLRGLTLLSLNKPATASSSAGLGGGIPNAPENAVDNNDLTSWGTDQGTGSWWQVDLEEVVAIDRILMEFWDGVREITIELSDEGETYTMLATHTVTSGQMNLELPEDTKARYVRVTITEATSAWVGFMYFKAYGNDNLVQNHSFEQDLEHWETNGHAAIRVEEDSWLPENGGTKRLNYWAEGAYIADTFQTLTGLRDGSYTLKAWVANTGNFNESETYMYAKLSDGETVKTGIPMTGGGWSQIELLVEVTGGELKVGFHADAQGGAWLGTDLVTLVRVGGGEENGETPGTPEPLEPSEPEAPLKDKKEKEDKEQKKAEKEERKADKKAEKEERKSHKGCLTPTALMR</sequence>
<gene>
    <name evidence="7" type="ORF">JCM9157_779</name>
</gene>
<evidence type="ECO:0000256" key="2">
    <source>
        <dbReference type="ARBA" id="ARBA00022801"/>
    </source>
</evidence>
<dbReference type="STRING" id="1236973.JCM9157_779"/>
<dbReference type="OrthoDB" id="9768786at2"/>
<dbReference type="Pfam" id="PF00754">
    <property type="entry name" value="F5_F8_type_C"/>
    <property type="match status" value="1"/>
</dbReference>
<dbReference type="InterPro" id="IPR011683">
    <property type="entry name" value="Glyco_hydro_53"/>
</dbReference>
<keyword evidence="2 4" id="KW-0378">Hydrolase</keyword>
<evidence type="ECO:0000256" key="5">
    <source>
        <dbReference type="SAM" id="MobiDB-lite"/>
    </source>
</evidence>
<dbReference type="GO" id="GO:0031218">
    <property type="term" value="F:arabinogalactan endo-1,4-beta-galactosidase activity"/>
    <property type="evidence" value="ECO:0007669"/>
    <property type="project" value="UniProtKB-EC"/>
</dbReference>
<accession>W4QNR5</accession>
<dbReference type="InterPro" id="IPR008979">
    <property type="entry name" value="Galactose-bd-like_sf"/>
</dbReference>
<dbReference type="Gene3D" id="3.20.20.80">
    <property type="entry name" value="Glycosidases"/>
    <property type="match status" value="1"/>
</dbReference>
<feature type="domain" description="F5/8 type C" evidence="6">
    <location>
        <begin position="546"/>
        <end position="683"/>
    </location>
</feature>
<dbReference type="PANTHER" id="PTHR34983">
    <property type="entry name" value="ARABINOGALACTAN ENDO-BETA-1,4-GALACTANASE A"/>
    <property type="match status" value="1"/>
</dbReference>
<dbReference type="InterPro" id="IPR000421">
    <property type="entry name" value="FA58C"/>
</dbReference>
<proteinExistence type="inferred from homology"/>
<dbReference type="SUPFAM" id="SSF51445">
    <property type="entry name" value="(Trans)glycosidases"/>
    <property type="match status" value="1"/>
</dbReference>
<dbReference type="GO" id="GO:0015926">
    <property type="term" value="F:glucosidase activity"/>
    <property type="evidence" value="ECO:0007669"/>
    <property type="project" value="InterPro"/>
</dbReference>
<dbReference type="eggNOG" id="COG3250">
    <property type="taxonomic scope" value="Bacteria"/>
</dbReference>
<comment type="similarity">
    <text evidence="1 4">Belongs to the glycosyl hydrolase 53 family.</text>
</comment>
<evidence type="ECO:0000259" key="6">
    <source>
        <dbReference type="PROSITE" id="PS50022"/>
    </source>
</evidence>
<dbReference type="EC" id="3.2.1.89" evidence="4"/>
<dbReference type="eggNOG" id="COG3867">
    <property type="taxonomic scope" value="Bacteria"/>
</dbReference>
<keyword evidence="8" id="KW-1185">Reference proteome</keyword>
<name>W4QNR5_HALA3</name>
<comment type="catalytic activity">
    <reaction evidence="4">
        <text>The enzyme specifically hydrolyzes (1-&gt;4)-beta-D-galactosidic linkages in type I arabinogalactans.</text>
        <dbReference type="EC" id="3.2.1.89"/>
    </reaction>
</comment>
<feature type="region of interest" description="Disordered" evidence="5">
    <location>
        <begin position="827"/>
        <end position="895"/>
    </location>
</feature>